<evidence type="ECO:0000313" key="1">
    <source>
        <dbReference type="EMBL" id="JAH79904.1"/>
    </source>
</evidence>
<reference evidence="1" key="2">
    <citation type="journal article" date="2015" name="Fish Shellfish Immunol.">
        <title>Early steps in the European eel (Anguilla anguilla)-Vibrio vulnificus interaction in the gills: Role of the RtxA13 toxin.</title>
        <authorList>
            <person name="Callol A."/>
            <person name="Pajuelo D."/>
            <person name="Ebbesson L."/>
            <person name="Teles M."/>
            <person name="MacKenzie S."/>
            <person name="Amaro C."/>
        </authorList>
    </citation>
    <scope>NUCLEOTIDE SEQUENCE</scope>
</reference>
<sequence length="27" mass="2902">MAHSIKAPHCGSWISLKALDLILTVPV</sequence>
<dbReference type="EMBL" id="GBXM01028673">
    <property type="protein sequence ID" value="JAH79904.1"/>
    <property type="molecule type" value="Transcribed_RNA"/>
</dbReference>
<dbReference type="EMBL" id="GBXM01032444">
    <property type="protein sequence ID" value="JAH76133.1"/>
    <property type="molecule type" value="Transcribed_RNA"/>
</dbReference>
<name>A0A0E9VP47_ANGAN</name>
<reference evidence="1" key="1">
    <citation type="submission" date="2014-11" db="EMBL/GenBank/DDBJ databases">
        <authorList>
            <person name="Amaro Gonzalez C."/>
        </authorList>
    </citation>
    <scope>NUCLEOTIDE SEQUENCE</scope>
</reference>
<accession>A0A0E9VP47</accession>
<dbReference type="AlphaFoldDB" id="A0A0E9VP47"/>
<organism evidence="1">
    <name type="scientific">Anguilla anguilla</name>
    <name type="common">European freshwater eel</name>
    <name type="synonym">Muraena anguilla</name>
    <dbReference type="NCBI Taxonomy" id="7936"/>
    <lineage>
        <taxon>Eukaryota</taxon>
        <taxon>Metazoa</taxon>
        <taxon>Chordata</taxon>
        <taxon>Craniata</taxon>
        <taxon>Vertebrata</taxon>
        <taxon>Euteleostomi</taxon>
        <taxon>Actinopterygii</taxon>
        <taxon>Neopterygii</taxon>
        <taxon>Teleostei</taxon>
        <taxon>Anguilliformes</taxon>
        <taxon>Anguillidae</taxon>
        <taxon>Anguilla</taxon>
    </lineage>
</organism>
<proteinExistence type="predicted"/>
<protein>
    <submittedName>
        <fullName evidence="1">Uncharacterized protein</fullName>
    </submittedName>
</protein>